<dbReference type="GO" id="GO:0097272">
    <property type="term" value="P:ammonium homeostasis"/>
    <property type="evidence" value="ECO:0007669"/>
    <property type="project" value="TreeGrafter"/>
</dbReference>
<dbReference type="AlphaFoldDB" id="A0A914XHC6"/>
<protein>
    <submittedName>
        <fullName evidence="10">Ammonium transporter AmtB-like domain-containing protein</fullName>
    </submittedName>
</protein>
<dbReference type="PANTHER" id="PTHR11730:SF60">
    <property type="entry name" value="RH50, ISOFORM D"/>
    <property type="match status" value="1"/>
</dbReference>
<feature type="transmembrane region" description="Helical" evidence="7">
    <location>
        <begin position="18"/>
        <end position="36"/>
    </location>
</feature>
<accession>A0A914XHC6</accession>
<feature type="transmembrane region" description="Helical" evidence="7">
    <location>
        <begin position="252"/>
        <end position="274"/>
    </location>
</feature>
<feature type="region of interest" description="Disordered" evidence="6">
    <location>
        <begin position="495"/>
        <end position="522"/>
    </location>
</feature>
<dbReference type="PRINTS" id="PR00342">
    <property type="entry name" value="RHESUSRHD"/>
</dbReference>
<evidence type="ECO:0000313" key="9">
    <source>
        <dbReference type="Proteomes" id="UP000887566"/>
    </source>
</evidence>
<dbReference type="WBParaSite" id="PSAMB.scaffold862size40048.g9247.t1">
    <property type="protein sequence ID" value="PSAMB.scaffold862size40048.g9247.t1"/>
    <property type="gene ID" value="PSAMB.scaffold862size40048.g9247"/>
</dbReference>
<dbReference type="Pfam" id="PF00909">
    <property type="entry name" value="Ammonium_transp"/>
    <property type="match status" value="1"/>
</dbReference>
<feature type="transmembrane region" description="Helical" evidence="7">
    <location>
        <begin position="342"/>
        <end position="365"/>
    </location>
</feature>
<feature type="transmembrane region" description="Helical" evidence="7">
    <location>
        <begin position="123"/>
        <end position="148"/>
    </location>
</feature>
<feature type="compositionally biased region" description="Polar residues" evidence="6">
    <location>
        <begin position="513"/>
        <end position="522"/>
    </location>
</feature>
<feature type="domain" description="Ammonium transporter AmtB-like" evidence="8">
    <location>
        <begin position="65"/>
        <end position="440"/>
    </location>
</feature>
<dbReference type="SUPFAM" id="SSF111352">
    <property type="entry name" value="Ammonium transporter"/>
    <property type="match status" value="1"/>
</dbReference>
<evidence type="ECO:0000259" key="8">
    <source>
        <dbReference type="Pfam" id="PF00909"/>
    </source>
</evidence>
<keyword evidence="4 7" id="KW-1133">Transmembrane helix</keyword>
<dbReference type="Proteomes" id="UP000887566">
    <property type="component" value="Unplaced"/>
</dbReference>
<keyword evidence="9" id="KW-1185">Reference proteome</keyword>
<keyword evidence="3 7" id="KW-0812">Transmembrane</keyword>
<comment type="similarity">
    <text evidence="2">Belongs to the ammonium transporter (TC 2.A.49) family. Rh subfamily.</text>
</comment>
<evidence type="ECO:0000256" key="6">
    <source>
        <dbReference type="SAM" id="MobiDB-lite"/>
    </source>
</evidence>
<sequence>MAMARTAQAATVLYRKKFAIALAVIQTVLIVLYAMYSRFSDDPAVIAYMEKLKLPTDHLWEVGNHYAAFQDVQLMVIIGFALMAAFLKRYTQSGIGYNLLIAAIAIQWGIFFHEIILTRARGVLLGVQSLITGNFAATAVLVSFGAVLGKFSPYQLLFMTMIEIVFYTINKYIGHMIYQASDAGHCMYVHLFGALFGLFASRMNLKTFHRTHPQQARTYQSDIWTIIGTLFLWICFPSFNAAFSTEMLRQRALINTLFALLASTLSTFIFTVFVSTDGKFGVTHAQNAVLAGGVAISATASTICHPWVSLVIGVVAGMLAVFSIEYKQKCILDKAGFHDTRFVLSLHAVPAFFGAIMSMVVSGMATENSIGKLNLYQAYPAMTPDDSTNDTLIHSWVRMGKVNFSDGRSGGDQARYQMYTLLTTMLISIIGGAITGLLLSFKWCDMPTAENAFDDGDQWAVAEEGMASFEAYIPVPHAVEMVERSVVADDTVELKKNEMTNEEEIEEVKKDGNGTTPIESDH</sequence>
<organism evidence="9 10">
    <name type="scientific">Plectus sambesii</name>
    <dbReference type="NCBI Taxonomy" id="2011161"/>
    <lineage>
        <taxon>Eukaryota</taxon>
        <taxon>Metazoa</taxon>
        <taxon>Ecdysozoa</taxon>
        <taxon>Nematoda</taxon>
        <taxon>Chromadorea</taxon>
        <taxon>Plectida</taxon>
        <taxon>Plectina</taxon>
        <taxon>Plectoidea</taxon>
        <taxon>Plectidae</taxon>
        <taxon>Plectus</taxon>
    </lineage>
</organism>
<evidence type="ECO:0000256" key="3">
    <source>
        <dbReference type="ARBA" id="ARBA00022692"/>
    </source>
</evidence>
<proteinExistence type="inferred from homology"/>
<evidence type="ECO:0000256" key="1">
    <source>
        <dbReference type="ARBA" id="ARBA00004141"/>
    </source>
</evidence>
<feature type="transmembrane region" description="Helical" evidence="7">
    <location>
        <begin position="96"/>
        <end position="116"/>
    </location>
</feature>
<evidence type="ECO:0000313" key="10">
    <source>
        <dbReference type="WBParaSite" id="PSAMB.scaffold862size40048.g9247.t1"/>
    </source>
</evidence>
<feature type="transmembrane region" description="Helical" evidence="7">
    <location>
        <begin position="154"/>
        <end position="173"/>
    </location>
</feature>
<feature type="transmembrane region" description="Helical" evidence="7">
    <location>
        <begin position="72"/>
        <end position="90"/>
    </location>
</feature>
<keyword evidence="5 7" id="KW-0472">Membrane</keyword>
<dbReference type="InterPro" id="IPR002229">
    <property type="entry name" value="RhesusRHD"/>
</dbReference>
<evidence type="ECO:0000256" key="4">
    <source>
        <dbReference type="ARBA" id="ARBA00022989"/>
    </source>
</evidence>
<dbReference type="InterPro" id="IPR029020">
    <property type="entry name" value="Ammonium/urea_transptr"/>
</dbReference>
<comment type="subcellular location">
    <subcellularLocation>
        <location evidence="1">Membrane</location>
        <topology evidence="1">Multi-pass membrane protein</topology>
    </subcellularLocation>
</comment>
<dbReference type="GO" id="GO:0008519">
    <property type="term" value="F:ammonium channel activity"/>
    <property type="evidence" value="ECO:0007669"/>
    <property type="project" value="InterPro"/>
</dbReference>
<evidence type="ECO:0000256" key="5">
    <source>
        <dbReference type="ARBA" id="ARBA00023136"/>
    </source>
</evidence>
<evidence type="ECO:0000256" key="2">
    <source>
        <dbReference type="ARBA" id="ARBA00011036"/>
    </source>
</evidence>
<dbReference type="Gene3D" id="1.10.3430.10">
    <property type="entry name" value="Ammonium transporter AmtB like domains"/>
    <property type="match status" value="1"/>
</dbReference>
<feature type="transmembrane region" description="Helical" evidence="7">
    <location>
        <begin position="223"/>
        <end position="243"/>
    </location>
</feature>
<feature type="transmembrane region" description="Helical" evidence="7">
    <location>
        <begin position="294"/>
        <end position="322"/>
    </location>
</feature>
<dbReference type="GO" id="GO:0005886">
    <property type="term" value="C:plasma membrane"/>
    <property type="evidence" value="ECO:0007669"/>
    <property type="project" value="InterPro"/>
</dbReference>
<reference evidence="10" key="1">
    <citation type="submission" date="2022-11" db="UniProtKB">
        <authorList>
            <consortium name="WormBaseParasite"/>
        </authorList>
    </citation>
    <scope>IDENTIFICATION</scope>
</reference>
<evidence type="ECO:0000256" key="7">
    <source>
        <dbReference type="SAM" id="Phobius"/>
    </source>
</evidence>
<dbReference type="InterPro" id="IPR024041">
    <property type="entry name" value="NH4_transpt_AmtB-like_dom"/>
</dbReference>
<name>A0A914XHC6_9BILA</name>
<dbReference type="PANTHER" id="PTHR11730">
    <property type="entry name" value="AMMONIUM TRANSPORTER"/>
    <property type="match status" value="1"/>
</dbReference>
<feature type="transmembrane region" description="Helical" evidence="7">
    <location>
        <begin position="418"/>
        <end position="439"/>
    </location>
</feature>